<dbReference type="KEGG" id="bpm:BURPS1710b_3363"/>
<name>Q3JNX0_BURP1</name>
<feature type="region of interest" description="Disordered" evidence="1">
    <location>
        <begin position="255"/>
        <end position="291"/>
    </location>
</feature>
<dbReference type="EnsemblBacteria" id="ABA49667">
    <property type="protein sequence ID" value="ABA49667"/>
    <property type="gene ID" value="BURPS1710b_3363"/>
</dbReference>
<feature type="region of interest" description="Disordered" evidence="1">
    <location>
        <begin position="1"/>
        <end position="31"/>
    </location>
</feature>
<organism evidence="2 3">
    <name type="scientific">Burkholderia pseudomallei (strain 1710b)</name>
    <dbReference type="NCBI Taxonomy" id="320372"/>
    <lineage>
        <taxon>Bacteria</taxon>
        <taxon>Pseudomonadati</taxon>
        <taxon>Pseudomonadota</taxon>
        <taxon>Betaproteobacteria</taxon>
        <taxon>Burkholderiales</taxon>
        <taxon>Burkholderiaceae</taxon>
        <taxon>Burkholderia</taxon>
        <taxon>pseudomallei group</taxon>
    </lineage>
</organism>
<proteinExistence type="predicted"/>
<feature type="compositionally biased region" description="Basic residues" evidence="1">
    <location>
        <begin position="270"/>
        <end position="291"/>
    </location>
</feature>
<feature type="compositionally biased region" description="Basic and acidic residues" evidence="1">
    <location>
        <begin position="559"/>
        <end position="568"/>
    </location>
</feature>
<evidence type="ECO:0000313" key="3">
    <source>
        <dbReference type="Proteomes" id="UP000002700"/>
    </source>
</evidence>
<protein>
    <submittedName>
        <fullName evidence="2">Uncharacterized protein</fullName>
    </submittedName>
</protein>
<sequence>MRRRRGSPARQTTAAARNGCRAEHTHAGASRSPIGSLIHRACRACRACRARRVRRLIRFTGVIRLAASPAARRARAPARRIGSRRRVVRAALVDDRVLGPQRAVALRARAHRRDGQAAAALDEARMRLARAEQLRLAPLPQRDDDRKERTPLVGQHVLVMRGAVGRGCRGKHARFDERLQPVGEHVARDAEIALELGEAAHAVERVAHDEERPAIADRIHRARDGAGVVAHVSTSGHGLRKKRRSLGARRRLARTMDDGLHSKTAGVPRQSHRPRRSGRASQAHRARRARRAIAHPCVRASVRGRVENARRAAARKKPLVSAATRGFRHIARFEPNRDRHARRRDAPPFTHRSREQRTQHPRGLLVRLQALRQQIGGGLVARRVGVREDRARGAHDSLMPFDELANHLLGGRHAVGLGNRRQLREFAIRARRDDPERADALRDEIDGEPQFVVLLLEHQVQRVEHRAGHVPVEIVRLQVQRVRIGEQTRQPRRDLLAILVADADVDLGCVAFLGHPRNSLSDGSNRRKCIERSACPMRDARRRHAHGQLMQRRQTRVRLPAERRTSLA</sequence>
<evidence type="ECO:0000313" key="2">
    <source>
        <dbReference type="EMBL" id="ABA49667.1"/>
    </source>
</evidence>
<feature type="region of interest" description="Disordered" evidence="1">
    <location>
        <begin position="338"/>
        <end position="360"/>
    </location>
</feature>
<feature type="region of interest" description="Disordered" evidence="1">
    <location>
        <begin position="540"/>
        <end position="568"/>
    </location>
</feature>
<gene>
    <name evidence="2" type="ordered locus">BURPS1710b_3363</name>
</gene>
<reference evidence="2 3" key="1">
    <citation type="submission" date="2005-09" db="EMBL/GenBank/DDBJ databases">
        <authorList>
            <person name="Woods D.E."/>
            <person name="Nierman W.C."/>
        </authorList>
    </citation>
    <scope>NUCLEOTIDE SEQUENCE [LARGE SCALE GENOMIC DNA]</scope>
    <source>
        <strain evidence="2 3">1710b</strain>
    </source>
</reference>
<dbReference type="Proteomes" id="UP000002700">
    <property type="component" value="Chromosome I"/>
</dbReference>
<dbReference type="EMBL" id="CP000124">
    <property type="protein sequence ID" value="ABA49667.1"/>
    <property type="molecule type" value="Genomic_DNA"/>
</dbReference>
<evidence type="ECO:0000256" key="1">
    <source>
        <dbReference type="SAM" id="MobiDB-lite"/>
    </source>
</evidence>
<dbReference type="AlphaFoldDB" id="Q3JNX0"/>
<accession>Q3JNX0</accession>
<dbReference type="HOGENOM" id="CLU_479570_0_0_4"/>